<sequence>MVPLGAIVSVRRTLGPELVTRYNLYPSASIVGGAAPGFSSGQALDAMQRVAVAKLPPGVGHDWTGLAYQERLLGNQAYFIFALSLTLVFLTLAGQYESWTDPAVVILSVPIALVGIVAALAIRGFPADLYTQIGVVLMIALAAKNAILIVEFAKQLRADGMSAADAAVEAARRRFRPIVMTSIAFILGVVPLLTATGAGAASQQALGTVVFGGMLASTLIAIPFVPAFYVVMENLAERRRKRAAARRAPAPASDAP</sequence>
<gene>
    <name evidence="2" type="primary">bepG</name>
    <name evidence="2" type="ORF">AW08_03938</name>
</gene>
<keyword evidence="1" id="KW-0472">Membrane</keyword>
<proteinExistence type="predicted"/>
<dbReference type="PATRIC" id="fig|1454001.3.peg.3971"/>
<dbReference type="InterPro" id="IPR001036">
    <property type="entry name" value="Acrflvin-R"/>
</dbReference>
<keyword evidence="3" id="KW-1185">Reference proteome</keyword>
<comment type="caution">
    <text evidence="2">The sequence shown here is derived from an EMBL/GenBank/DDBJ whole genome shotgun (WGS) entry which is preliminary data.</text>
</comment>
<dbReference type="STRING" id="1454001.AW08_03938"/>
<dbReference type="EMBL" id="JFAX01000058">
    <property type="protein sequence ID" value="EXI63602.1"/>
    <property type="molecule type" value="Genomic_DNA"/>
</dbReference>
<feature type="transmembrane region" description="Helical" evidence="1">
    <location>
        <begin position="178"/>
        <end position="200"/>
    </location>
</feature>
<dbReference type="PANTHER" id="PTHR32063:SF11">
    <property type="entry name" value="CATION OR DRUG EFFLUX SYSTEM PROTEIN"/>
    <property type="match status" value="1"/>
</dbReference>
<dbReference type="Gene3D" id="3.30.70.1440">
    <property type="entry name" value="Multidrug efflux transporter AcrB pore domain"/>
    <property type="match status" value="1"/>
</dbReference>
<evidence type="ECO:0000313" key="3">
    <source>
        <dbReference type="Proteomes" id="UP000020218"/>
    </source>
</evidence>
<keyword evidence="1" id="KW-0812">Transmembrane</keyword>
<keyword evidence="1" id="KW-1133">Transmembrane helix</keyword>
<feature type="transmembrane region" description="Helical" evidence="1">
    <location>
        <begin position="103"/>
        <end position="123"/>
    </location>
</feature>
<protein>
    <submittedName>
        <fullName evidence="2">Efflux pump membrane transporter BepG</fullName>
    </submittedName>
</protein>
<dbReference type="PANTHER" id="PTHR32063">
    <property type="match status" value="1"/>
</dbReference>
<organism evidence="2 3">
    <name type="scientific">Candidatus Accumulibacter adjunctus</name>
    <dbReference type="NCBI Taxonomy" id="1454001"/>
    <lineage>
        <taxon>Bacteria</taxon>
        <taxon>Pseudomonadati</taxon>
        <taxon>Pseudomonadota</taxon>
        <taxon>Betaproteobacteria</taxon>
        <taxon>Candidatus Accumulibacter</taxon>
    </lineage>
</organism>
<evidence type="ECO:0000313" key="2">
    <source>
        <dbReference type="EMBL" id="EXI63602.1"/>
    </source>
</evidence>
<reference evidence="2" key="1">
    <citation type="submission" date="2014-02" db="EMBL/GenBank/DDBJ databases">
        <title>Expanding our view of genomic diversity in Candidatus Accumulibacter clades.</title>
        <authorList>
            <person name="Skennerton C.T."/>
            <person name="Barr J.J."/>
            <person name="Slater F.R."/>
            <person name="Bond P.L."/>
            <person name="Tyson G.W."/>
        </authorList>
    </citation>
    <scope>NUCLEOTIDE SEQUENCE [LARGE SCALE GENOMIC DNA]</scope>
</reference>
<name>A0A011NGD9_9PROT</name>
<dbReference type="SUPFAM" id="SSF82866">
    <property type="entry name" value="Multidrug efflux transporter AcrB transmembrane domain"/>
    <property type="match status" value="1"/>
</dbReference>
<dbReference type="Proteomes" id="UP000020218">
    <property type="component" value="Unassembled WGS sequence"/>
</dbReference>
<dbReference type="Gene3D" id="1.20.1640.10">
    <property type="entry name" value="Multidrug efflux transporter AcrB transmembrane domain"/>
    <property type="match status" value="1"/>
</dbReference>
<feature type="transmembrane region" description="Helical" evidence="1">
    <location>
        <begin position="129"/>
        <end position="153"/>
    </location>
</feature>
<dbReference type="Pfam" id="PF00873">
    <property type="entry name" value="ACR_tran"/>
    <property type="match status" value="1"/>
</dbReference>
<dbReference type="GO" id="GO:0005886">
    <property type="term" value="C:plasma membrane"/>
    <property type="evidence" value="ECO:0007669"/>
    <property type="project" value="TreeGrafter"/>
</dbReference>
<dbReference type="GO" id="GO:0042910">
    <property type="term" value="F:xenobiotic transmembrane transporter activity"/>
    <property type="evidence" value="ECO:0007669"/>
    <property type="project" value="TreeGrafter"/>
</dbReference>
<evidence type="ECO:0000256" key="1">
    <source>
        <dbReference type="SAM" id="Phobius"/>
    </source>
</evidence>
<dbReference type="AlphaFoldDB" id="A0A011NGD9"/>
<feature type="transmembrane region" description="Helical" evidence="1">
    <location>
        <begin position="206"/>
        <end position="232"/>
    </location>
</feature>
<feature type="transmembrane region" description="Helical" evidence="1">
    <location>
        <begin position="77"/>
        <end position="96"/>
    </location>
</feature>
<accession>A0A011NGD9</accession>